<evidence type="ECO:0000313" key="5">
    <source>
        <dbReference type="Proteomes" id="UP000031980"/>
    </source>
</evidence>
<dbReference type="Pfam" id="PF03883">
    <property type="entry name" value="H2O2_YaaD"/>
    <property type="match status" value="1"/>
</dbReference>
<proteinExistence type="inferred from homology"/>
<dbReference type="GO" id="GO:0033194">
    <property type="term" value="P:response to hydroperoxide"/>
    <property type="evidence" value="ECO:0007669"/>
    <property type="project" value="TreeGrafter"/>
</dbReference>
<dbReference type="PANTHER" id="PTHR30283">
    <property type="entry name" value="PEROXIDE STRESS RESPONSE PROTEIN YAAA"/>
    <property type="match status" value="1"/>
</dbReference>
<dbReference type="EMBL" id="JPIT01000031">
    <property type="protein sequence ID" value="KIO43498.1"/>
    <property type="molecule type" value="Genomic_DNA"/>
</dbReference>
<dbReference type="Proteomes" id="UP000031980">
    <property type="component" value="Unassembled WGS sequence"/>
</dbReference>
<dbReference type="AlphaFoldDB" id="A0A0C3NHQ5"/>
<dbReference type="Proteomes" id="UP000031937">
    <property type="component" value="Unassembled WGS sequence"/>
</dbReference>
<organism evidence="3 5">
    <name type="scientific">Sanguibacteroides justesenii</name>
    <dbReference type="NCBI Taxonomy" id="1547597"/>
    <lineage>
        <taxon>Bacteria</taxon>
        <taxon>Pseudomonadati</taxon>
        <taxon>Bacteroidota</taxon>
        <taxon>Bacteroidia</taxon>
        <taxon>Bacteroidales</taxon>
        <taxon>Porphyromonadaceae</taxon>
        <taxon>Sanguibacteroides</taxon>
    </lineage>
</organism>
<accession>A0A0C3NHQ5</accession>
<dbReference type="HAMAP" id="MF_00652">
    <property type="entry name" value="UPF0246"/>
    <property type="match status" value="1"/>
</dbReference>
<keyword evidence="5" id="KW-1185">Reference proteome</keyword>
<evidence type="ECO:0000256" key="1">
    <source>
        <dbReference type="HAMAP-Rule" id="MF_00652"/>
    </source>
</evidence>
<evidence type="ECO:0000313" key="2">
    <source>
        <dbReference type="EMBL" id="KIO43498.1"/>
    </source>
</evidence>
<dbReference type="OrthoDB" id="9777133at2"/>
<name>A0A0C3NHQ5_9PORP</name>
<gene>
    <name evidence="3" type="ORF">BA92_04180</name>
    <name evidence="2" type="ORF">IE90_10215</name>
</gene>
<comment type="similarity">
    <text evidence="1">Belongs to the UPF0246 family.</text>
</comment>
<protein>
    <recommendedName>
        <fullName evidence="1">UPF0246 protein BA92_04180</fullName>
    </recommendedName>
</protein>
<evidence type="ECO:0000313" key="4">
    <source>
        <dbReference type="Proteomes" id="UP000031937"/>
    </source>
</evidence>
<sequence length="256" mass="29829">MLVLLSPAKTMNMSLVEQDIPHTTPLYAAEAEFLAERMQKYSVIELARLLKVSDRLAEESFQRYRRFGSLSSPRKQAIIAYDGTVFKAMDTASFTDADFEYAQEHVRIVSTLYGSVRPLDLIQAYRIAYTLKLDKVEGKNLYDYWRPKLTRLLIEDVRKAGGILVNLASLDILGALRMDQINEEVRVITPEFQEFRNGKWETVRTYAKMARGMMTGYIIRDRIEDPEDLKSFSWKGFAFDTDLSDERHYIFTRERY</sequence>
<dbReference type="EMBL" id="JPIU01000037">
    <property type="protein sequence ID" value="KIO45667.1"/>
    <property type="molecule type" value="Genomic_DNA"/>
</dbReference>
<reference evidence="2 4" key="2">
    <citation type="submission" date="2014-07" db="EMBL/GenBank/DDBJ databases">
        <title>Porphyromonadaceae bacterium OUH 334697 = ATCC BAA-2682 = DSM 28341 draft genome.</title>
        <authorList>
            <person name="Sydenham T.V."/>
            <person name="Hasman H."/>
            <person name="Justesen U.S."/>
        </authorList>
    </citation>
    <scope>NUCLEOTIDE SEQUENCE [LARGE SCALE GENOMIC DNA]</scope>
    <source>
        <strain evidence="2 4">OUH 334697</strain>
    </source>
</reference>
<evidence type="ECO:0000313" key="3">
    <source>
        <dbReference type="EMBL" id="KIO45667.1"/>
    </source>
</evidence>
<dbReference type="RefSeq" id="WP_041503711.1">
    <property type="nucleotide sequence ID" value="NZ_JPIT01000031.1"/>
</dbReference>
<dbReference type="InterPro" id="IPR005583">
    <property type="entry name" value="YaaA"/>
</dbReference>
<comment type="caution">
    <text evidence="3">The sequence shown here is derived from an EMBL/GenBank/DDBJ whole genome shotgun (WGS) entry which is preliminary data.</text>
</comment>
<dbReference type="PANTHER" id="PTHR30283:SF4">
    <property type="entry name" value="PEROXIDE STRESS RESISTANCE PROTEIN YAAA"/>
    <property type="match status" value="1"/>
</dbReference>
<reference evidence="3 5" key="1">
    <citation type="submission" date="2014-07" db="EMBL/GenBank/DDBJ databases">
        <title>Porphyromonadaceae bacterium OUH 308042 = ATCC BAA-2681 = DSM 28342 draft genome.</title>
        <authorList>
            <person name="Sydenham T.V."/>
            <person name="Hasman H."/>
            <person name="Justensen U.S."/>
        </authorList>
    </citation>
    <scope>NUCLEOTIDE SEQUENCE [LARGE SCALE GENOMIC DNA]</scope>
    <source>
        <strain evidence="3 5">OUH 308042</strain>
    </source>
</reference>
<dbReference type="GO" id="GO:0005829">
    <property type="term" value="C:cytosol"/>
    <property type="evidence" value="ECO:0007669"/>
    <property type="project" value="TreeGrafter"/>
</dbReference>